<evidence type="ECO:0000256" key="3">
    <source>
        <dbReference type="ARBA" id="ARBA00022448"/>
    </source>
</evidence>
<dbReference type="SUPFAM" id="SSF56935">
    <property type="entry name" value="Porins"/>
    <property type="match status" value="1"/>
</dbReference>
<dbReference type="InterPro" id="IPR000531">
    <property type="entry name" value="Beta-barrel_TonB"/>
</dbReference>
<name>A0ABU1MAZ6_9HYPH</name>
<dbReference type="Gene3D" id="2.40.170.20">
    <property type="entry name" value="TonB-dependent receptor, beta-barrel domain"/>
    <property type="match status" value="1"/>
</dbReference>
<evidence type="ECO:0000256" key="8">
    <source>
        <dbReference type="ARBA" id="ARBA00023004"/>
    </source>
</evidence>
<dbReference type="Pfam" id="PF00593">
    <property type="entry name" value="TonB_dep_Rec_b-barrel"/>
    <property type="match status" value="1"/>
</dbReference>
<dbReference type="PROSITE" id="PS01156">
    <property type="entry name" value="TONB_DEPENDENT_REC_2"/>
    <property type="match status" value="1"/>
</dbReference>
<proteinExistence type="inferred from homology"/>
<feature type="domain" description="TonB-dependent receptor plug" evidence="18">
    <location>
        <begin position="73"/>
        <end position="181"/>
    </location>
</feature>
<comment type="subcellular location">
    <subcellularLocation>
        <location evidence="1 13">Cell outer membrane</location>
        <topology evidence="1 13">Multi-pass membrane protein</topology>
    </subcellularLocation>
</comment>
<keyword evidence="10 15" id="KW-0798">TonB box</keyword>
<dbReference type="Pfam" id="PF07715">
    <property type="entry name" value="Plug"/>
    <property type="match status" value="1"/>
</dbReference>
<dbReference type="PANTHER" id="PTHR32552">
    <property type="entry name" value="FERRICHROME IRON RECEPTOR-RELATED"/>
    <property type="match status" value="1"/>
</dbReference>
<keyword evidence="9" id="KW-0406">Ion transport</keyword>
<keyword evidence="7" id="KW-0732">Signal</keyword>
<evidence type="ECO:0000256" key="2">
    <source>
        <dbReference type="ARBA" id="ARBA00021261"/>
    </source>
</evidence>
<evidence type="ECO:0000256" key="6">
    <source>
        <dbReference type="ARBA" id="ARBA00022692"/>
    </source>
</evidence>
<evidence type="ECO:0000256" key="13">
    <source>
        <dbReference type="PROSITE-ProRule" id="PRU01360"/>
    </source>
</evidence>
<evidence type="ECO:0000313" key="19">
    <source>
        <dbReference type="EMBL" id="MDR6433215.1"/>
    </source>
</evidence>
<keyword evidence="19" id="KW-0675">Receptor</keyword>
<keyword evidence="4 13" id="KW-1134">Transmembrane beta strand</keyword>
<evidence type="ECO:0000256" key="12">
    <source>
        <dbReference type="ARBA" id="ARBA00023237"/>
    </source>
</evidence>
<dbReference type="InterPro" id="IPR010917">
    <property type="entry name" value="TonB_rcpt_CS"/>
</dbReference>
<evidence type="ECO:0000256" key="5">
    <source>
        <dbReference type="ARBA" id="ARBA00022496"/>
    </source>
</evidence>
<keyword evidence="8" id="KW-0408">Iron</keyword>
<comment type="similarity">
    <text evidence="13 15">Belongs to the TonB-dependent receptor family.</text>
</comment>
<keyword evidence="11 13" id="KW-0472">Membrane</keyword>
<keyword evidence="16" id="KW-1133">Transmembrane helix</keyword>
<evidence type="ECO:0000259" key="18">
    <source>
        <dbReference type="Pfam" id="PF07715"/>
    </source>
</evidence>
<keyword evidence="6 13" id="KW-0812">Transmembrane</keyword>
<feature type="short sequence motif" description="TonB C-terminal box" evidence="14">
    <location>
        <begin position="727"/>
        <end position="744"/>
    </location>
</feature>
<feature type="transmembrane region" description="Helical" evidence="16">
    <location>
        <begin position="23"/>
        <end position="44"/>
    </location>
</feature>
<evidence type="ECO:0000256" key="11">
    <source>
        <dbReference type="ARBA" id="ARBA00023136"/>
    </source>
</evidence>
<accession>A0ABU1MAZ6</accession>
<dbReference type="Proteomes" id="UP001184614">
    <property type="component" value="Unassembled WGS sequence"/>
</dbReference>
<sequence>MRGKWTKAETVCSKIETNHYRRLGYVAVMFGALLGSTALIPMTAQAQEQEKRESQGLVLQTITVTAQKRPEDMQQVPVAISVLMPQEIADVSPFSSNADIARRTPNFAYMESGGQYTNSGNIRGVGSFSPLSPNDTSISYNIDEIPQSAYGIQPSTLDMERVEVLRGPQGTLYGLNAQGGAINYVPNRPVFGHEFSVGTEFGSDGWRMAQIIANETLIDGTLAGRLALRYNGRNGDISNAVIGGEDGKSRIGAARGSLLFTPDANTNVILSFNYNRSDDEIPRFVLKSAPCFPCDGLNTRPDFSREEYGGNLRIEHDFEQFRFTSLSSIQRNNFHQKLDMTDSLIFGKLLGIAPATLNNPDLDVYNGRIDETRYFQEFRLTSLEDSETTWVIGANAFRSEADIATDGSNFSLPNFSVFSGQQDNRLTVNSYAAFADVAVPVVGELKALGGLRLTHLDAGANYHYTGGGVPGTVAAFDQDSSFSDTFLTGRFGVSYDWTPDFMTYATVGRGAVGGGYAWNGSNLPSGRMEPSFPTSMSWSYEAGFKSTILDGQATLNGAVFYNNIKDGHLYVMNRSLLAYETAALDFDTYGAELEARYQLTPEFSVQGNIGYTHAELKNVPVGSWTGAKSGNSVPNVPAVTASIGAEYRTDASIVHINQGTVYLSGSYQFVGKRASDVGNNFDLESYGLANARLGWDGDAARFYIFANNIFDKRYDAVGAYYGPGVETVTVGKGRTIGVGTSFQF</sequence>
<evidence type="ECO:0000256" key="16">
    <source>
        <dbReference type="SAM" id="Phobius"/>
    </source>
</evidence>
<dbReference type="EMBL" id="JAVDQT010000004">
    <property type="protein sequence ID" value="MDR6433215.1"/>
    <property type="molecule type" value="Genomic_DNA"/>
</dbReference>
<evidence type="ECO:0000256" key="7">
    <source>
        <dbReference type="ARBA" id="ARBA00022729"/>
    </source>
</evidence>
<keyword evidence="3 13" id="KW-0813">Transport</keyword>
<evidence type="ECO:0000259" key="17">
    <source>
        <dbReference type="Pfam" id="PF00593"/>
    </source>
</evidence>
<evidence type="ECO:0000313" key="20">
    <source>
        <dbReference type="Proteomes" id="UP001184614"/>
    </source>
</evidence>
<feature type="domain" description="TonB-dependent receptor-like beta-barrel" evidence="17">
    <location>
        <begin position="264"/>
        <end position="709"/>
    </location>
</feature>
<protein>
    <recommendedName>
        <fullName evidence="2">Heme transporter BhuA</fullName>
    </recommendedName>
</protein>
<reference evidence="19 20" key="1">
    <citation type="submission" date="2023-07" db="EMBL/GenBank/DDBJ databases">
        <title>Sorghum-associated microbial communities from plants grown in Nebraska, USA.</title>
        <authorList>
            <person name="Schachtman D."/>
        </authorList>
    </citation>
    <scope>NUCLEOTIDE SEQUENCE [LARGE SCALE GENOMIC DNA]</scope>
    <source>
        <strain evidence="19 20">DS1730</strain>
    </source>
</reference>
<dbReference type="PANTHER" id="PTHR32552:SF81">
    <property type="entry name" value="TONB-DEPENDENT OUTER MEMBRANE RECEPTOR"/>
    <property type="match status" value="1"/>
</dbReference>
<evidence type="ECO:0000256" key="14">
    <source>
        <dbReference type="PROSITE-ProRule" id="PRU10144"/>
    </source>
</evidence>
<dbReference type="PROSITE" id="PS52016">
    <property type="entry name" value="TONB_DEPENDENT_REC_3"/>
    <property type="match status" value="1"/>
</dbReference>
<evidence type="ECO:0000256" key="10">
    <source>
        <dbReference type="ARBA" id="ARBA00023077"/>
    </source>
</evidence>
<organism evidence="19 20">
    <name type="scientific">Brucella pseudogrignonensis</name>
    <dbReference type="NCBI Taxonomy" id="419475"/>
    <lineage>
        <taxon>Bacteria</taxon>
        <taxon>Pseudomonadati</taxon>
        <taxon>Pseudomonadota</taxon>
        <taxon>Alphaproteobacteria</taxon>
        <taxon>Hyphomicrobiales</taxon>
        <taxon>Brucellaceae</taxon>
        <taxon>Brucella/Ochrobactrum group</taxon>
        <taxon>Brucella</taxon>
    </lineage>
</organism>
<evidence type="ECO:0000256" key="4">
    <source>
        <dbReference type="ARBA" id="ARBA00022452"/>
    </source>
</evidence>
<evidence type="ECO:0000256" key="1">
    <source>
        <dbReference type="ARBA" id="ARBA00004571"/>
    </source>
</evidence>
<keyword evidence="20" id="KW-1185">Reference proteome</keyword>
<comment type="caution">
    <text evidence="19">The sequence shown here is derived from an EMBL/GenBank/DDBJ whole genome shotgun (WGS) entry which is preliminary data.</text>
</comment>
<dbReference type="InterPro" id="IPR039426">
    <property type="entry name" value="TonB-dep_rcpt-like"/>
</dbReference>
<keyword evidence="5" id="KW-0410">Iron transport</keyword>
<keyword evidence="12 13" id="KW-0998">Cell outer membrane</keyword>
<dbReference type="InterPro" id="IPR012910">
    <property type="entry name" value="Plug_dom"/>
</dbReference>
<evidence type="ECO:0000256" key="15">
    <source>
        <dbReference type="RuleBase" id="RU003357"/>
    </source>
</evidence>
<dbReference type="InterPro" id="IPR036942">
    <property type="entry name" value="Beta-barrel_TonB_sf"/>
</dbReference>
<dbReference type="RefSeq" id="WP_310013801.1">
    <property type="nucleotide sequence ID" value="NZ_JAVDQT010000004.1"/>
</dbReference>
<evidence type="ECO:0000256" key="9">
    <source>
        <dbReference type="ARBA" id="ARBA00023065"/>
    </source>
</evidence>
<gene>
    <name evidence="19" type="ORF">J2782_002961</name>
</gene>